<dbReference type="Proteomes" id="UP000248330">
    <property type="component" value="Unassembled WGS sequence"/>
</dbReference>
<evidence type="ECO:0000256" key="6">
    <source>
        <dbReference type="ARBA" id="ARBA00023204"/>
    </source>
</evidence>
<dbReference type="NCBIfam" id="TIGR00613">
    <property type="entry name" value="reco"/>
    <property type="match status" value="1"/>
</dbReference>
<protein>
    <recommendedName>
        <fullName evidence="3 8">DNA repair protein RecO</fullName>
    </recommendedName>
    <alternativeName>
        <fullName evidence="7 8">Recombination protein O</fullName>
    </alternativeName>
</protein>
<dbReference type="GO" id="GO:0043590">
    <property type="term" value="C:bacterial nucleoid"/>
    <property type="evidence" value="ECO:0007669"/>
    <property type="project" value="TreeGrafter"/>
</dbReference>
<dbReference type="Pfam" id="PF02565">
    <property type="entry name" value="RecO_C"/>
    <property type="match status" value="1"/>
</dbReference>
<evidence type="ECO:0000256" key="5">
    <source>
        <dbReference type="ARBA" id="ARBA00023172"/>
    </source>
</evidence>
<reference evidence="10 11" key="1">
    <citation type="submission" date="2018-04" db="EMBL/GenBank/DDBJ databases">
        <title>Genomic Encyclopedia of Type Strains, Phase IV (KMG-IV): sequencing the most valuable type-strain genomes for metagenomic binning, comparative biology and taxonomic classification.</title>
        <authorList>
            <person name="Goeker M."/>
        </authorList>
    </citation>
    <scope>NUCLEOTIDE SEQUENCE [LARGE SCALE GENOMIC DNA]</scope>
    <source>
        <strain evidence="10 11">DSM 104150</strain>
    </source>
</reference>
<organism evidence="10 11">
    <name type="scientific">Sinimarinibacterium flocculans</name>
    <dbReference type="NCBI Taxonomy" id="985250"/>
    <lineage>
        <taxon>Bacteria</taxon>
        <taxon>Pseudomonadati</taxon>
        <taxon>Pseudomonadota</taxon>
        <taxon>Gammaproteobacteria</taxon>
        <taxon>Nevskiales</taxon>
        <taxon>Nevskiaceae</taxon>
        <taxon>Sinimarinibacterium</taxon>
    </lineage>
</organism>
<comment type="caution">
    <text evidence="10">The sequence shown here is derived from an EMBL/GenBank/DDBJ whole genome shotgun (WGS) entry which is preliminary data.</text>
</comment>
<dbReference type="GO" id="GO:0006310">
    <property type="term" value="P:DNA recombination"/>
    <property type="evidence" value="ECO:0007669"/>
    <property type="project" value="UniProtKB-UniRule"/>
</dbReference>
<dbReference type="SUPFAM" id="SSF50249">
    <property type="entry name" value="Nucleic acid-binding proteins"/>
    <property type="match status" value="1"/>
</dbReference>
<keyword evidence="6 8" id="KW-0234">DNA repair</keyword>
<evidence type="ECO:0000256" key="2">
    <source>
        <dbReference type="ARBA" id="ARBA00007452"/>
    </source>
</evidence>
<gene>
    <name evidence="8" type="primary">recO</name>
    <name evidence="10" type="ORF">C8D93_101101</name>
</gene>
<keyword evidence="4 8" id="KW-0227">DNA damage</keyword>
<dbReference type="GO" id="GO:0006302">
    <property type="term" value="P:double-strand break repair"/>
    <property type="evidence" value="ECO:0007669"/>
    <property type="project" value="TreeGrafter"/>
</dbReference>
<dbReference type="InterPro" id="IPR037278">
    <property type="entry name" value="ARFGAP/RecO"/>
</dbReference>
<dbReference type="InterPro" id="IPR003717">
    <property type="entry name" value="RecO"/>
</dbReference>
<feature type="domain" description="DNA replication/recombination mediator RecO N-terminal" evidence="9">
    <location>
        <begin position="10"/>
        <end position="79"/>
    </location>
</feature>
<dbReference type="HAMAP" id="MF_00201">
    <property type="entry name" value="RecO"/>
    <property type="match status" value="1"/>
</dbReference>
<evidence type="ECO:0000313" key="11">
    <source>
        <dbReference type="Proteomes" id="UP000248330"/>
    </source>
</evidence>
<proteinExistence type="inferred from homology"/>
<dbReference type="RefSeq" id="WP_110263219.1">
    <property type="nucleotide sequence ID" value="NZ_CAKZQT010000031.1"/>
</dbReference>
<keyword evidence="5 8" id="KW-0233">DNA recombination</keyword>
<evidence type="ECO:0000256" key="3">
    <source>
        <dbReference type="ARBA" id="ARBA00021310"/>
    </source>
</evidence>
<dbReference type="PANTHER" id="PTHR33991">
    <property type="entry name" value="DNA REPAIR PROTEIN RECO"/>
    <property type="match status" value="1"/>
</dbReference>
<evidence type="ECO:0000256" key="8">
    <source>
        <dbReference type="HAMAP-Rule" id="MF_00201"/>
    </source>
</evidence>
<dbReference type="Pfam" id="PF11967">
    <property type="entry name" value="RecO_N"/>
    <property type="match status" value="1"/>
</dbReference>
<dbReference type="AlphaFoldDB" id="A0A318EE19"/>
<evidence type="ECO:0000259" key="9">
    <source>
        <dbReference type="Pfam" id="PF11967"/>
    </source>
</evidence>
<dbReference type="InterPro" id="IPR042242">
    <property type="entry name" value="RecO_C"/>
</dbReference>
<evidence type="ECO:0000256" key="4">
    <source>
        <dbReference type="ARBA" id="ARBA00022763"/>
    </source>
</evidence>
<sequence>MSRHSVDLEPAFILSQRPYRDSSRLLEVLTLHHGRIGLVARGVRARKSRLGAALQSFAPMLLSWRAAGELGTLRAAEPRGPAVPLSGERIFYGWYLNELLLRLLPRDDPHPVLYALYETLLPQLTDEDVQAQIALRLFEKRLLADLGYALNLPLSLDPRRRYRYEPDSGPIADGDGISGASLIALRDERFDSIEVLRDARRVLRTALRAHLGDRELTSARLLRELRRSQ</sequence>
<dbReference type="OrthoDB" id="9804792at2"/>
<comment type="similarity">
    <text evidence="2 8">Belongs to the RecO family.</text>
</comment>
<evidence type="ECO:0000256" key="1">
    <source>
        <dbReference type="ARBA" id="ARBA00003065"/>
    </source>
</evidence>
<dbReference type="SUPFAM" id="SSF57863">
    <property type="entry name" value="ArfGap/RecO-like zinc finger"/>
    <property type="match status" value="1"/>
</dbReference>
<dbReference type="PANTHER" id="PTHR33991:SF1">
    <property type="entry name" value="DNA REPAIR PROTEIN RECO"/>
    <property type="match status" value="1"/>
</dbReference>
<accession>A0A318EE19</accession>
<evidence type="ECO:0000256" key="7">
    <source>
        <dbReference type="ARBA" id="ARBA00033409"/>
    </source>
</evidence>
<dbReference type="EMBL" id="QICN01000001">
    <property type="protein sequence ID" value="PXV71063.1"/>
    <property type="molecule type" value="Genomic_DNA"/>
</dbReference>
<comment type="function">
    <text evidence="1 8">Involved in DNA repair and RecF pathway recombination.</text>
</comment>
<name>A0A318EE19_9GAMM</name>
<dbReference type="Gene3D" id="1.20.1440.120">
    <property type="entry name" value="Recombination protein O, C-terminal domain"/>
    <property type="match status" value="1"/>
</dbReference>
<evidence type="ECO:0000313" key="10">
    <source>
        <dbReference type="EMBL" id="PXV71063.1"/>
    </source>
</evidence>
<dbReference type="Gene3D" id="2.40.50.140">
    <property type="entry name" value="Nucleic acid-binding proteins"/>
    <property type="match status" value="1"/>
</dbReference>
<dbReference type="InterPro" id="IPR022572">
    <property type="entry name" value="DNA_rep/recomb_RecO_N"/>
</dbReference>
<keyword evidence="11" id="KW-1185">Reference proteome</keyword>
<dbReference type="InterPro" id="IPR012340">
    <property type="entry name" value="NA-bd_OB-fold"/>
</dbReference>